<feature type="binding site" evidence="6">
    <location>
        <position position="335"/>
    </location>
    <ligand>
        <name>Mn(2+)</name>
        <dbReference type="ChEBI" id="CHEBI:29035"/>
        <label>2</label>
    </ligand>
</feature>
<feature type="binding site" evidence="6">
    <location>
        <position position="287"/>
    </location>
    <ligand>
        <name>Mn(2+)</name>
        <dbReference type="ChEBI" id="CHEBI:29035"/>
        <label>2</label>
    </ligand>
</feature>
<dbReference type="PANTHER" id="PTHR21110">
    <property type="entry name" value="PHOSPHOPENTOMUTASE"/>
    <property type="match status" value="1"/>
</dbReference>
<comment type="catalytic activity">
    <reaction evidence="6">
        <text>2-deoxy-alpha-D-ribose 1-phosphate = 2-deoxy-D-ribose 5-phosphate</text>
        <dbReference type="Rhea" id="RHEA:27658"/>
        <dbReference type="ChEBI" id="CHEBI:57259"/>
        <dbReference type="ChEBI" id="CHEBI:62877"/>
        <dbReference type="EC" id="5.4.2.7"/>
    </reaction>
</comment>
<comment type="function">
    <text evidence="6">Isomerase that catalyzes the conversion of deoxy-ribose 1-phosphate (dRib-1-P) and ribose 1-phosphate (Rib-1-P) to deoxy-ribose 5-phosphate (dRib-5-P) and ribose 5-phosphate (Rib-5-P), respectively.</text>
</comment>
<dbReference type="GO" id="GO:0006015">
    <property type="term" value="P:5-phosphoribose 1-diphosphate biosynthetic process"/>
    <property type="evidence" value="ECO:0007669"/>
    <property type="project" value="UniProtKB-UniPathway"/>
</dbReference>
<dbReference type="PANTHER" id="PTHR21110:SF0">
    <property type="entry name" value="PHOSPHOPENTOMUTASE"/>
    <property type="match status" value="1"/>
</dbReference>
<feature type="binding site" evidence="6">
    <location>
        <position position="282"/>
    </location>
    <ligand>
        <name>Mn(2+)</name>
        <dbReference type="ChEBI" id="CHEBI:29035"/>
        <label>2</label>
    </ligand>
</feature>
<dbReference type="Gene3D" id="3.30.70.1250">
    <property type="entry name" value="Phosphopentomutase"/>
    <property type="match status" value="1"/>
</dbReference>
<feature type="domain" description="Metalloenzyme" evidence="8">
    <location>
        <begin position="1"/>
        <end position="374"/>
    </location>
</feature>
<keyword evidence="10" id="KW-1185">Reference proteome</keyword>
<feature type="binding site" evidence="6">
    <location>
        <position position="323"/>
    </location>
    <ligand>
        <name>Mn(2+)</name>
        <dbReference type="ChEBI" id="CHEBI:29035"/>
        <label>1</label>
    </ligand>
</feature>
<evidence type="ECO:0000256" key="1">
    <source>
        <dbReference type="ARBA" id="ARBA00010373"/>
    </source>
</evidence>
<reference evidence="9 10" key="2">
    <citation type="journal article" date="2012" name="Stand. Genomic Sci.">
        <title>Complete genome sequence of the moderately thermophilic mineral-sulfide-oxidizing firmicute Sulfobacillus acidophilus type strain (NAL(T)).</title>
        <authorList>
            <person name="Anderson I."/>
            <person name="Chertkov O."/>
            <person name="Chen A."/>
            <person name="Saunders E."/>
            <person name="Lapidus A."/>
            <person name="Nolan M."/>
            <person name="Lucas S."/>
            <person name="Hammon N."/>
            <person name="Deshpande S."/>
            <person name="Cheng J.F."/>
            <person name="Han C."/>
            <person name="Tapia R."/>
            <person name="Goodwin L.A."/>
            <person name="Pitluck S."/>
            <person name="Liolios K."/>
            <person name="Pagani I."/>
            <person name="Ivanova N."/>
            <person name="Mikhailova N."/>
            <person name="Pati A."/>
            <person name="Palaniappan K."/>
            <person name="Land M."/>
            <person name="Pan C."/>
            <person name="Rohde M."/>
            <person name="Pukall R."/>
            <person name="Goker M."/>
            <person name="Detter J.C."/>
            <person name="Woyke T."/>
            <person name="Bristow J."/>
            <person name="Eisen J.A."/>
            <person name="Markowitz V."/>
            <person name="Hugenholtz P."/>
            <person name="Kyrpides N.C."/>
            <person name="Klenk H.P."/>
            <person name="Mavromatis K."/>
        </authorList>
    </citation>
    <scope>NUCLEOTIDE SEQUENCE [LARGE SCALE GENOMIC DNA]</scope>
    <source>
        <strain evidence="10">ATCC 700253 / DSM 10332 / NAL</strain>
    </source>
</reference>
<keyword evidence="3 6" id="KW-0479">Metal-binding</keyword>
<dbReference type="FunFam" id="3.30.70.1250:FF:000001">
    <property type="entry name" value="Phosphopentomutase"/>
    <property type="match status" value="1"/>
</dbReference>
<dbReference type="Pfam" id="PF01676">
    <property type="entry name" value="Metalloenzyme"/>
    <property type="match status" value="1"/>
</dbReference>
<keyword evidence="5 6" id="KW-0413">Isomerase</keyword>
<dbReference type="STRING" id="679936.Sulac_2499"/>
<evidence type="ECO:0000256" key="7">
    <source>
        <dbReference type="NCBIfam" id="TIGR01696"/>
    </source>
</evidence>
<dbReference type="InterPro" id="IPR006124">
    <property type="entry name" value="Metalloenzyme"/>
</dbReference>
<comment type="subcellular location">
    <subcellularLocation>
        <location evidence="6">Cytoplasm</location>
    </subcellularLocation>
</comment>
<dbReference type="HOGENOM" id="CLU_053861_0_0_9"/>
<dbReference type="KEGG" id="sap:Sulac_2499"/>
<dbReference type="GO" id="GO:0000287">
    <property type="term" value="F:magnesium ion binding"/>
    <property type="evidence" value="ECO:0007669"/>
    <property type="project" value="UniProtKB-UniRule"/>
</dbReference>
<name>G8TW34_SULAD</name>
<protein>
    <recommendedName>
        <fullName evidence="6 7">Phosphopentomutase</fullName>
        <ecNumber evidence="6 7">5.4.2.7</ecNumber>
    </recommendedName>
    <alternativeName>
        <fullName evidence="6">Phosphodeoxyribomutase</fullName>
    </alternativeName>
</protein>
<dbReference type="InterPro" id="IPR017850">
    <property type="entry name" value="Alkaline_phosphatase_core_sf"/>
</dbReference>
<evidence type="ECO:0000256" key="6">
    <source>
        <dbReference type="HAMAP-Rule" id="MF_00740"/>
    </source>
</evidence>
<gene>
    <name evidence="6" type="primary">deoB</name>
    <name evidence="9" type="ordered locus">Sulac_2499</name>
</gene>
<dbReference type="GO" id="GO:0005829">
    <property type="term" value="C:cytosol"/>
    <property type="evidence" value="ECO:0007669"/>
    <property type="project" value="TreeGrafter"/>
</dbReference>
<dbReference type="PATRIC" id="fig|679936.5.peg.2588"/>
<dbReference type="SUPFAM" id="SSF53649">
    <property type="entry name" value="Alkaline phosphatase-like"/>
    <property type="match status" value="1"/>
</dbReference>
<evidence type="ECO:0000256" key="3">
    <source>
        <dbReference type="ARBA" id="ARBA00022723"/>
    </source>
</evidence>
<dbReference type="GO" id="GO:0043094">
    <property type="term" value="P:metabolic compound salvage"/>
    <property type="evidence" value="ECO:0007669"/>
    <property type="project" value="UniProtKB-UniRule"/>
</dbReference>
<reference evidence="10" key="1">
    <citation type="submission" date="2011-12" db="EMBL/GenBank/DDBJ databases">
        <title>The complete genome of chromosome of Sulfobacillus acidophilus DSM 10332.</title>
        <authorList>
            <person name="Lucas S."/>
            <person name="Han J."/>
            <person name="Lapidus A."/>
            <person name="Bruce D."/>
            <person name="Goodwin L."/>
            <person name="Pitluck S."/>
            <person name="Peters L."/>
            <person name="Kyrpides N."/>
            <person name="Mavromatis K."/>
            <person name="Ivanova N."/>
            <person name="Mikhailova N."/>
            <person name="Chertkov O."/>
            <person name="Saunders E."/>
            <person name="Detter J.C."/>
            <person name="Tapia R."/>
            <person name="Han C."/>
            <person name="Land M."/>
            <person name="Hauser L."/>
            <person name="Markowitz V."/>
            <person name="Cheng J.-F."/>
            <person name="Hugenholtz P."/>
            <person name="Woyke T."/>
            <person name="Wu D."/>
            <person name="Pukall R."/>
            <person name="Gehrich-Schroeter G."/>
            <person name="Schneider S."/>
            <person name="Klenk H.-P."/>
            <person name="Eisen J.A."/>
        </authorList>
    </citation>
    <scope>NUCLEOTIDE SEQUENCE [LARGE SCALE GENOMIC DNA]</scope>
    <source>
        <strain evidence="10">ATCC 700253 / DSM 10332 / NAL</strain>
    </source>
</reference>
<keyword evidence="4 6" id="KW-0464">Manganese</keyword>
<dbReference type="NCBIfam" id="NF003766">
    <property type="entry name" value="PRK05362.1"/>
    <property type="match status" value="1"/>
</dbReference>
<organism evidence="9 10">
    <name type="scientific">Sulfobacillus acidophilus (strain ATCC 700253 / DSM 10332 / NAL)</name>
    <dbReference type="NCBI Taxonomy" id="679936"/>
    <lineage>
        <taxon>Bacteria</taxon>
        <taxon>Bacillati</taxon>
        <taxon>Bacillota</taxon>
        <taxon>Clostridia</taxon>
        <taxon>Eubacteriales</taxon>
        <taxon>Clostridiales Family XVII. Incertae Sedis</taxon>
        <taxon>Sulfobacillus</taxon>
    </lineage>
</organism>
<dbReference type="AlphaFoldDB" id="G8TW34"/>
<evidence type="ECO:0000256" key="2">
    <source>
        <dbReference type="ARBA" id="ARBA00022490"/>
    </source>
</evidence>
<dbReference type="EC" id="5.4.2.7" evidence="6 7"/>
<dbReference type="NCBIfam" id="TIGR01696">
    <property type="entry name" value="deoB"/>
    <property type="match status" value="1"/>
</dbReference>
<dbReference type="PIRSF" id="PIRSF001491">
    <property type="entry name" value="Ppentomutase"/>
    <property type="match status" value="1"/>
</dbReference>
<accession>G8TW34</accession>
<dbReference type="GO" id="GO:0009117">
    <property type="term" value="P:nucleotide metabolic process"/>
    <property type="evidence" value="ECO:0007669"/>
    <property type="project" value="UniProtKB-UniRule"/>
</dbReference>
<evidence type="ECO:0000256" key="4">
    <source>
        <dbReference type="ARBA" id="ARBA00023211"/>
    </source>
</evidence>
<dbReference type="GO" id="GO:0030145">
    <property type="term" value="F:manganese ion binding"/>
    <property type="evidence" value="ECO:0007669"/>
    <property type="project" value="UniProtKB-UniRule"/>
</dbReference>
<proteinExistence type="inferred from homology"/>
<comment type="catalytic activity">
    <reaction evidence="6">
        <text>alpha-D-ribose 1-phosphate = D-ribose 5-phosphate</text>
        <dbReference type="Rhea" id="RHEA:18793"/>
        <dbReference type="ChEBI" id="CHEBI:57720"/>
        <dbReference type="ChEBI" id="CHEBI:78346"/>
        <dbReference type="EC" id="5.4.2.7"/>
    </reaction>
</comment>
<evidence type="ECO:0000259" key="8">
    <source>
        <dbReference type="Pfam" id="PF01676"/>
    </source>
</evidence>
<dbReference type="Proteomes" id="UP000005439">
    <property type="component" value="Chromosome"/>
</dbReference>
<evidence type="ECO:0000256" key="5">
    <source>
        <dbReference type="ARBA" id="ARBA00023235"/>
    </source>
</evidence>
<dbReference type="HAMAP" id="MF_00740">
    <property type="entry name" value="Phosphopentomut"/>
    <property type="match status" value="1"/>
</dbReference>
<comment type="similarity">
    <text evidence="1 6">Belongs to the phosphopentomutase family.</text>
</comment>
<evidence type="ECO:0000313" key="9">
    <source>
        <dbReference type="EMBL" id="AEW05961.1"/>
    </source>
</evidence>
<feature type="binding site" evidence="6">
    <location>
        <position position="9"/>
    </location>
    <ligand>
        <name>Mn(2+)</name>
        <dbReference type="ChEBI" id="CHEBI:29035"/>
        <label>1</label>
    </ligand>
</feature>
<dbReference type="GO" id="GO:0006018">
    <property type="term" value="P:2-deoxyribose 1-phosphate catabolic process"/>
    <property type="evidence" value="ECO:0007669"/>
    <property type="project" value="UniProtKB-UniRule"/>
</dbReference>
<evidence type="ECO:0000313" key="10">
    <source>
        <dbReference type="Proteomes" id="UP000005439"/>
    </source>
</evidence>
<dbReference type="GO" id="GO:0008973">
    <property type="term" value="F:phosphopentomutase activity"/>
    <property type="evidence" value="ECO:0007669"/>
    <property type="project" value="UniProtKB-UniRule"/>
</dbReference>
<comment type="cofactor">
    <cofactor evidence="6">
        <name>Mn(2+)</name>
        <dbReference type="ChEBI" id="CHEBI:29035"/>
    </cofactor>
    <text evidence="6">Binds 2 manganese ions.</text>
</comment>
<dbReference type="EMBL" id="CP003179">
    <property type="protein sequence ID" value="AEW05961.1"/>
    <property type="molecule type" value="Genomic_DNA"/>
</dbReference>
<dbReference type="InterPro" id="IPR010045">
    <property type="entry name" value="DeoB"/>
</dbReference>
<dbReference type="CDD" id="cd16009">
    <property type="entry name" value="PPM"/>
    <property type="match status" value="1"/>
</dbReference>
<keyword evidence="2 6" id="KW-0963">Cytoplasm</keyword>
<dbReference type="Gene3D" id="3.40.720.10">
    <property type="entry name" value="Alkaline Phosphatase, subunit A"/>
    <property type="match status" value="1"/>
</dbReference>
<feature type="binding site" evidence="6">
    <location>
        <position position="324"/>
    </location>
    <ligand>
        <name>Mn(2+)</name>
        <dbReference type="ChEBI" id="CHEBI:29035"/>
        <label>1</label>
    </ligand>
</feature>
<dbReference type="InterPro" id="IPR024052">
    <property type="entry name" value="Phosphopentomutase_DeoB_cap_sf"/>
</dbReference>
<dbReference type="SUPFAM" id="SSF143856">
    <property type="entry name" value="DeoB insert domain-like"/>
    <property type="match status" value="1"/>
</dbReference>
<dbReference type="UniPathway" id="UPA00087">
    <property type="reaction ID" value="UER00173"/>
</dbReference>
<sequence length="392" mass="43152">MRIVLIVIDSGGIGDAPDAERFGDGGANTITHTAEAVGGVALPHLAQMGLTRLTPVPGTDDEPLRGVAYPLIPLANGKDTLAGHWEMMGITVTEPFRTFPQGFPREVVDELERRFGRPVLGNEVASGTEIIQRLGPEHVKTGNPIVYTSADSVLQIAAHEEVVPVETLYRWCREARQVMQGPYLVGRIIARPFIGPPGHFVRTARRHDFSVEPPGPTVVDHLFQQGIETVAIGKIGDIFSGHGFNDHIPTQNNQDGLERTLFVLEKQANHHQFIFTNLVDFDSQYGHRRNPVGYAEALRSLDRFLPRLWQELKADDQIWITADHGCDPTYRGTDHTRERVPWLAWGPSLTPFVGSARQGLSDIGATLAALFHVEPVGHGQPAVELLTPSTLR</sequence>
<comment type="pathway">
    <text evidence="6">Carbohydrate degradation; 2-deoxy-D-ribose 1-phosphate degradation; D-glyceraldehyde 3-phosphate and acetaldehyde from 2-deoxy-alpha-D-ribose 1-phosphate: step 1/2.</text>
</comment>